<sequence>MGKLRDTMQKDMDIRGLSPRTQSTYLGCMKGFVKFYMKSPDQLDLNDIYKYQVYLVQQKKASWSFFNQSVCALRFFYKTTLNKDWDVKHIPFQKKGKKLPVVLSKEEVQSILHGVSNLKHKAILQTLYGAGLRIQEALNLSYKDIDSSRMLIRVRQGKGKKDRYVMLSEKLLNTLRVYWKASQPKPVLYLFPGRDPT</sequence>
<protein>
    <recommendedName>
        <fullName evidence="8">Tyr recombinase domain-containing protein</fullName>
    </recommendedName>
</protein>
<dbReference type="GO" id="GO:0015074">
    <property type="term" value="P:DNA integration"/>
    <property type="evidence" value="ECO:0007669"/>
    <property type="project" value="UniProtKB-KW"/>
</dbReference>
<dbReference type="InterPro" id="IPR002104">
    <property type="entry name" value="Integrase_catalytic"/>
</dbReference>
<dbReference type="InterPro" id="IPR004107">
    <property type="entry name" value="Integrase_SAM-like_N"/>
</dbReference>
<dbReference type="PANTHER" id="PTHR30349">
    <property type="entry name" value="PHAGE INTEGRASE-RELATED"/>
    <property type="match status" value="1"/>
</dbReference>
<evidence type="ECO:0000259" key="6">
    <source>
        <dbReference type="PROSITE" id="PS51900"/>
    </source>
</evidence>
<evidence type="ECO:0000259" key="5">
    <source>
        <dbReference type="PROSITE" id="PS51898"/>
    </source>
</evidence>
<comment type="similarity">
    <text evidence="1">Belongs to the 'phage' integrase family.</text>
</comment>
<dbReference type="EMBL" id="LAZR01038088">
    <property type="protein sequence ID" value="KKL20465.1"/>
    <property type="molecule type" value="Genomic_DNA"/>
</dbReference>
<dbReference type="GO" id="GO:0003677">
    <property type="term" value="F:DNA binding"/>
    <property type="evidence" value="ECO:0007669"/>
    <property type="project" value="UniProtKB-KW"/>
</dbReference>
<evidence type="ECO:0000256" key="2">
    <source>
        <dbReference type="ARBA" id="ARBA00022908"/>
    </source>
</evidence>
<dbReference type="InterPro" id="IPR050090">
    <property type="entry name" value="Tyrosine_recombinase_XerCD"/>
</dbReference>
<dbReference type="Gene3D" id="1.10.443.10">
    <property type="entry name" value="Intergrase catalytic core"/>
    <property type="match status" value="1"/>
</dbReference>
<proteinExistence type="inferred from homology"/>
<evidence type="ECO:0000313" key="7">
    <source>
        <dbReference type="EMBL" id="KKL20465.1"/>
    </source>
</evidence>
<feature type="non-terminal residue" evidence="7">
    <location>
        <position position="197"/>
    </location>
</feature>
<evidence type="ECO:0000256" key="1">
    <source>
        <dbReference type="ARBA" id="ARBA00008857"/>
    </source>
</evidence>
<organism evidence="7">
    <name type="scientific">marine sediment metagenome</name>
    <dbReference type="NCBI Taxonomy" id="412755"/>
    <lineage>
        <taxon>unclassified sequences</taxon>
        <taxon>metagenomes</taxon>
        <taxon>ecological metagenomes</taxon>
    </lineage>
</organism>
<comment type="caution">
    <text evidence="7">The sequence shown here is derived from an EMBL/GenBank/DDBJ whole genome shotgun (WGS) entry which is preliminary data.</text>
</comment>
<feature type="domain" description="Core-binding (CB)" evidence="6">
    <location>
        <begin position="1"/>
        <end position="81"/>
    </location>
</feature>
<keyword evidence="4" id="KW-0233">DNA recombination</keyword>
<dbReference type="InterPro" id="IPR013762">
    <property type="entry name" value="Integrase-like_cat_sf"/>
</dbReference>
<dbReference type="InterPro" id="IPR044068">
    <property type="entry name" value="CB"/>
</dbReference>
<evidence type="ECO:0008006" key="8">
    <source>
        <dbReference type="Google" id="ProtNLM"/>
    </source>
</evidence>
<dbReference type="PANTHER" id="PTHR30349:SF64">
    <property type="entry name" value="PROPHAGE INTEGRASE INTD-RELATED"/>
    <property type="match status" value="1"/>
</dbReference>
<feature type="domain" description="Tyr recombinase" evidence="5">
    <location>
        <begin position="98"/>
        <end position="197"/>
    </location>
</feature>
<keyword evidence="3" id="KW-0238">DNA-binding</keyword>
<keyword evidence="2" id="KW-0229">DNA integration</keyword>
<dbReference type="InterPro" id="IPR010998">
    <property type="entry name" value="Integrase_recombinase_N"/>
</dbReference>
<evidence type="ECO:0000256" key="3">
    <source>
        <dbReference type="ARBA" id="ARBA00023125"/>
    </source>
</evidence>
<dbReference type="PROSITE" id="PS51898">
    <property type="entry name" value="TYR_RECOMBINASE"/>
    <property type="match status" value="1"/>
</dbReference>
<dbReference type="Pfam" id="PF00589">
    <property type="entry name" value="Phage_integrase"/>
    <property type="match status" value="1"/>
</dbReference>
<evidence type="ECO:0000256" key="4">
    <source>
        <dbReference type="ARBA" id="ARBA00023172"/>
    </source>
</evidence>
<dbReference type="SUPFAM" id="SSF56349">
    <property type="entry name" value="DNA breaking-rejoining enzymes"/>
    <property type="match status" value="1"/>
</dbReference>
<dbReference type="AlphaFoldDB" id="A0A0F9BFE4"/>
<dbReference type="PROSITE" id="PS51900">
    <property type="entry name" value="CB"/>
    <property type="match status" value="1"/>
</dbReference>
<accession>A0A0F9BFE4</accession>
<gene>
    <name evidence="7" type="ORF">LCGC14_2455200</name>
</gene>
<dbReference type="Pfam" id="PF13495">
    <property type="entry name" value="Phage_int_SAM_4"/>
    <property type="match status" value="1"/>
</dbReference>
<name>A0A0F9BFE4_9ZZZZ</name>
<dbReference type="Gene3D" id="1.10.150.130">
    <property type="match status" value="1"/>
</dbReference>
<dbReference type="InterPro" id="IPR011010">
    <property type="entry name" value="DNA_brk_join_enz"/>
</dbReference>
<dbReference type="GO" id="GO:0006310">
    <property type="term" value="P:DNA recombination"/>
    <property type="evidence" value="ECO:0007669"/>
    <property type="project" value="UniProtKB-KW"/>
</dbReference>
<reference evidence="7" key="1">
    <citation type="journal article" date="2015" name="Nature">
        <title>Complex archaea that bridge the gap between prokaryotes and eukaryotes.</title>
        <authorList>
            <person name="Spang A."/>
            <person name="Saw J.H."/>
            <person name="Jorgensen S.L."/>
            <person name="Zaremba-Niedzwiedzka K."/>
            <person name="Martijn J."/>
            <person name="Lind A.E."/>
            <person name="van Eijk R."/>
            <person name="Schleper C."/>
            <person name="Guy L."/>
            <person name="Ettema T.J."/>
        </authorList>
    </citation>
    <scope>NUCLEOTIDE SEQUENCE</scope>
</reference>